<comment type="caution">
    <text evidence="1">The sequence shown here is derived from an EMBL/GenBank/DDBJ whole genome shotgun (WGS) entry which is preliminary data.</text>
</comment>
<proteinExistence type="predicted"/>
<keyword evidence="1" id="KW-0496">Mitochondrion</keyword>
<name>A0A101LV65_PICGL</name>
<accession>A0A101LV65</accession>
<dbReference type="EMBL" id="LKAM01000016">
    <property type="protein sequence ID" value="KUM45748.1"/>
    <property type="molecule type" value="Genomic_DNA"/>
</dbReference>
<organism evidence="1">
    <name type="scientific">Picea glauca</name>
    <name type="common">White spruce</name>
    <name type="synonym">Pinus glauca</name>
    <dbReference type="NCBI Taxonomy" id="3330"/>
    <lineage>
        <taxon>Eukaryota</taxon>
        <taxon>Viridiplantae</taxon>
        <taxon>Streptophyta</taxon>
        <taxon>Embryophyta</taxon>
        <taxon>Tracheophyta</taxon>
        <taxon>Spermatophyta</taxon>
        <taxon>Pinopsida</taxon>
        <taxon>Pinidae</taxon>
        <taxon>Conifers I</taxon>
        <taxon>Pinales</taxon>
        <taxon>Pinaceae</taxon>
        <taxon>Picea</taxon>
    </lineage>
</organism>
<sequence>MSTNCSRKCKCLIRMRNSISPRAYKTGGYSLSQTRRGVRYPEGKDRIRPADRFMTGTEMLL</sequence>
<evidence type="ECO:0000313" key="1">
    <source>
        <dbReference type="EMBL" id="KUM45748.1"/>
    </source>
</evidence>
<reference evidence="1" key="1">
    <citation type="journal article" date="2015" name="Genome Biol. Evol.">
        <title>Organellar Genomes of White Spruce (Picea glauca): Assembly and Annotation.</title>
        <authorList>
            <person name="Jackman S.D."/>
            <person name="Warren R.L."/>
            <person name="Gibb E.A."/>
            <person name="Vandervalk B.P."/>
            <person name="Mohamadi H."/>
            <person name="Chu J."/>
            <person name="Raymond A."/>
            <person name="Pleasance S."/>
            <person name="Coope R."/>
            <person name="Wildung M.R."/>
            <person name="Ritland C.E."/>
            <person name="Bousquet J."/>
            <person name="Jones S.J."/>
            <person name="Bohlmann J."/>
            <person name="Birol I."/>
        </authorList>
    </citation>
    <scope>NUCLEOTIDE SEQUENCE [LARGE SCALE GENOMIC DNA]</scope>
    <source>
        <tissue evidence="1">Flushing bud</tissue>
    </source>
</reference>
<dbReference type="AlphaFoldDB" id="A0A101LV65"/>
<gene>
    <name evidence="1" type="ORF">ABT39_MTgene2314</name>
</gene>
<protein>
    <submittedName>
        <fullName evidence="1">Uncharacterized protein</fullName>
    </submittedName>
</protein>
<geneLocation type="mitochondrion" evidence="1"/>